<reference evidence="2 3" key="1">
    <citation type="submission" date="2024-04" db="EMBL/GenBank/DDBJ databases">
        <title>Phyllosticta paracitricarpa is synonymous to the EU quarantine fungus P. citricarpa based on phylogenomic analyses.</title>
        <authorList>
            <consortium name="Lawrence Berkeley National Laboratory"/>
            <person name="Van ingen-buijs V.A."/>
            <person name="Van westerhoven A.C."/>
            <person name="Haridas S."/>
            <person name="Skiadas P."/>
            <person name="Martin F."/>
            <person name="Groenewald J.Z."/>
            <person name="Crous P.W."/>
            <person name="Seidl M.F."/>
        </authorList>
    </citation>
    <scope>NUCLEOTIDE SEQUENCE [LARGE SCALE GENOMIC DNA]</scope>
    <source>
        <strain evidence="2 3">CBS 141358</strain>
    </source>
</reference>
<dbReference type="Proteomes" id="UP001367316">
    <property type="component" value="Unassembled WGS sequence"/>
</dbReference>
<keyword evidence="1" id="KW-1133">Transmembrane helix</keyword>
<comment type="caution">
    <text evidence="2">The sequence shown here is derived from an EMBL/GenBank/DDBJ whole genome shotgun (WGS) entry which is preliminary data.</text>
</comment>
<sequence length="153" mass="18565">MRNILLTNLTKAKAYRRGGRVRVLRAYPLLVGFFKLDLLRLFYLYRRVNNLEILENFLSYRFLYFLELIKSLGYFYSFNNRTSLYKTLSIEDISKRLFSSIVLYLSNKDRLKPSYSPLFRNLIILINNLLFYYLLRPKEDINLKLNISIYFRK</sequence>
<protein>
    <recommendedName>
        <fullName evidence="4">Maturase K</fullName>
    </recommendedName>
</protein>
<name>A0ABR1NKV2_9PEZI</name>
<keyword evidence="3" id="KW-1185">Reference proteome</keyword>
<keyword evidence="1" id="KW-0812">Transmembrane</keyword>
<evidence type="ECO:0000256" key="1">
    <source>
        <dbReference type="SAM" id="Phobius"/>
    </source>
</evidence>
<evidence type="ECO:0000313" key="3">
    <source>
        <dbReference type="Proteomes" id="UP001367316"/>
    </source>
</evidence>
<feature type="transmembrane region" description="Helical" evidence="1">
    <location>
        <begin position="26"/>
        <end position="45"/>
    </location>
</feature>
<dbReference type="EMBL" id="JBBPBF010000001">
    <property type="protein sequence ID" value="KAK7615433.1"/>
    <property type="molecule type" value="Genomic_DNA"/>
</dbReference>
<feature type="transmembrane region" description="Helical" evidence="1">
    <location>
        <begin position="118"/>
        <end position="135"/>
    </location>
</feature>
<gene>
    <name evidence="2" type="ORF">JOL62DRAFT_552823</name>
</gene>
<evidence type="ECO:0000313" key="2">
    <source>
        <dbReference type="EMBL" id="KAK7615433.1"/>
    </source>
</evidence>
<feature type="transmembrane region" description="Helical" evidence="1">
    <location>
        <begin position="57"/>
        <end position="76"/>
    </location>
</feature>
<evidence type="ECO:0008006" key="4">
    <source>
        <dbReference type="Google" id="ProtNLM"/>
    </source>
</evidence>
<accession>A0ABR1NKV2</accession>
<organism evidence="2 3">
    <name type="scientific">Phyllosticta paracitricarpa</name>
    <dbReference type="NCBI Taxonomy" id="2016321"/>
    <lineage>
        <taxon>Eukaryota</taxon>
        <taxon>Fungi</taxon>
        <taxon>Dikarya</taxon>
        <taxon>Ascomycota</taxon>
        <taxon>Pezizomycotina</taxon>
        <taxon>Dothideomycetes</taxon>
        <taxon>Dothideomycetes incertae sedis</taxon>
        <taxon>Botryosphaeriales</taxon>
        <taxon>Phyllostictaceae</taxon>
        <taxon>Phyllosticta</taxon>
    </lineage>
</organism>
<keyword evidence="1" id="KW-0472">Membrane</keyword>
<proteinExistence type="predicted"/>